<dbReference type="AlphaFoldDB" id="A0A0B6AFY8"/>
<evidence type="ECO:0008006" key="3">
    <source>
        <dbReference type="Google" id="ProtNLM"/>
    </source>
</evidence>
<dbReference type="KEGG" id="bmeg:BG04_4555"/>
<dbReference type="HOGENOM" id="CLU_175303_1_0_9"/>
<name>A0A0B6AFY8_PRIM2</name>
<dbReference type="RefSeq" id="WP_034652377.1">
    <property type="nucleotide sequence ID" value="NZ_BCVB01000004.1"/>
</dbReference>
<protein>
    <recommendedName>
        <fullName evidence="3">Phage gp6-like head-tail connector protein</fullName>
    </recommendedName>
</protein>
<accession>A0A0B6AFY8</accession>
<proteinExistence type="predicted"/>
<evidence type="ECO:0000313" key="1">
    <source>
        <dbReference type="EMBL" id="AJI22411.1"/>
    </source>
</evidence>
<evidence type="ECO:0000313" key="2">
    <source>
        <dbReference type="Proteomes" id="UP000031829"/>
    </source>
</evidence>
<organism evidence="1 2">
    <name type="scientific">Priestia megaterium (strain ATCC 14581 / DSM 32 / CCUG 1817 / JCM 2506 / NBRC 15308 / NCIMB 9376 / NCTC 10342 / NRRL B-14308 / VKM B-512 / Ford 19)</name>
    <name type="common">Bacillus megaterium</name>
    <dbReference type="NCBI Taxonomy" id="1348623"/>
    <lineage>
        <taxon>Bacteria</taxon>
        <taxon>Bacillati</taxon>
        <taxon>Bacillota</taxon>
        <taxon>Bacilli</taxon>
        <taxon>Bacillales</taxon>
        <taxon>Bacillaceae</taxon>
        <taxon>Priestia</taxon>
    </lineage>
</organism>
<reference evidence="1 2" key="1">
    <citation type="journal article" date="2015" name="Genome Announc.">
        <title>Complete genome sequences for 35 biothreat assay-relevant bacillus species.</title>
        <authorList>
            <person name="Johnson S.L."/>
            <person name="Daligault H.E."/>
            <person name="Davenport K.W."/>
            <person name="Jaissle J."/>
            <person name="Frey K.G."/>
            <person name="Ladner J.T."/>
            <person name="Broomall S.M."/>
            <person name="Bishop-Lilly K.A."/>
            <person name="Bruce D.C."/>
            <person name="Gibbons H.S."/>
            <person name="Coyne S.R."/>
            <person name="Lo C.C."/>
            <person name="Meincke L."/>
            <person name="Munk A.C."/>
            <person name="Koroleva G.I."/>
            <person name="Rosenzweig C.N."/>
            <person name="Palacios G.F."/>
            <person name="Redden C.L."/>
            <person name="Minogue T.D."/>
            <person name="Chain P.S."/>
        </authorList>
    </citation>
    <scope>NUCLEOTIDE SEQUENCE [LARGE SCALE GENOMIC DNA]</scope>
    <source>
        <strain evidence="2">ATCC 14581 / DSM 32 / JCM 2506 / NBRC 15308 / NCIMB 9376 / NCTC 10342 / NRRL B-14308 / VKM B-512</strain>
    </source>
</reference>
<dbReference type="EMBL" id="CP009920">
    <property type="protein sequence ID" value="AJI22411.1"/>
    <property type="molecule type" value="Genomic_DNA"/>
</dbReference>
<dbReference type="GeneID" id="93642553"/>
<sequence>MEITDKLLQEFKDRMHFTHKGEDSNLKELLSFSIDDITRKCGAFNIEENKGAKELVFERTRYAYNDALEYFDKNFQSQINSVGFSITMGTTEGDPDAAI</sequence>
<dbReference type="Proteomes" id="UP000031829">
    <property type="component" value="Chromosome"/>
</dbReference>
<gene>
    <name evidence="1" type="ORF">BG04_4555</name>
</gene>